<dbReference type="SUPFAM" id="SSF52402">
    <property type="entry name" value="Adenine nucleotide alpha hydrolases-like"/>
    <property type="match status" value="1"/>
</dbReference>
<dbReference type="PANTHER" id="PTHR46268">
    <property type="entry name" value="STRESS RESPONSE PROTEIN NHAX"/>
    <property type="match status" value="1"/>
</dbReference>
<dbReference type="Pfam" id="PF00582">
    <property type="entry name" value="Usp"/>
    <property type="match status" value="1"/>
</dbReference>
<organism evidence="3 4">
    <name type="scientific">Lacticaseibacillus suilingensis</name>
    <dbReference type="NCBI Taxonomy" id="2799577"/>
    <lineage>
        <taxon>Bacteria</taxon>
        <taxon>Bacillati</taxon>
        <taxon>Bacillota</taxon>
        <taxon>Bacilli</taxon>
        <taxon>Lactobacillales</taxon>
        <taxon>Lactobacillaceae</taxon>
        <taxon>Lacticaseibacillus</taxon>
    </lineage>
</organism>
<name>A0ABW4BDA3_9LACO</name>
<dbReference type="PRINTS" id="PR01438">
    <property type="entry name" value="UNVRSLSTRESS"/>
</dbReference>
<proteinExistence type="inferred from homology"/>
<dbReference type="CDD" id="cd00293">
    <property type="entry name" value="USP-like"/>
    <property type="match status" value="1"/>
</dbReference>
<dbReference type="EMBL" id="JBHTOA010000016">
    <property type="protein sequence ID" value="MFD1398216.1"/>
    <property type="molecule type" value="Genomic_DNA"/>
</dbReference>
<gene>
    <name evidence="3" type="ORF">ACFQ41_02710</name>
</gene>
<dbReference type="InterPro" id="IPR006016">
    <property type="entry name" value="UspA"/>
</dbReference>
<dbReference type="Gene3D" id="3.40.50.620">
    <property type="entry name" value="HUPs"/>
    <property type="match status" value="1"/>
</dbReference>
<comment type="similarity">
    <text evidence="1">Belongs to the universal stress protein A family.</text>
</comment>
<dbReference type="InterPro" id="IPR014729">
    <property type="entry name" value="Rossmann-like_a/b/a_fold"/>
</dbReference>
<reference evidence="4" key="1">
    <citation type="journal article" date="2019" name="Int. J. Syst. Evol. Microbiol.">
        <title>The Global Catalogue of Microorganisms (GCM) 10K type strain sequencing project: providing services to taxonomists for standard genome sequencing and annotation.</title>
        <authorList>
            <consortium name="The Broad Institute Genomics Platform"/>
            <consortium name="The Broad Institute Genome Sequencing Center for Infectious Disease"/>
            <person name="Wu L."/>
            <person name="Ma J."/>
        </authorList>
    </citation>
    <scope>NUCLEOTIDE SEQUENCE [LARGE SCALE GENOMIC DNA]</scope>
    <source>
        <strain evidence="4">CCM 9110</strain>
    </source>
</reference>
<comment type="caution">
    <text evidence="3">The sequence shown here is derived from an EMBL/GenBank/DDBJ whole genome shotgun (WGS) entry which is preliminary data.</text>
</comment>
<dbReference type="InterPro" id="IPR006015">
    <property type="entry name" value="Universal_stress_UspA"/>
</dbReference>
<dbReference type="RefSeq" id="WP_204117917.1">
    <property type="nucleotide sequence ID" value="NZ_BOLV01000001.1"/>
</dbReference>
<dbReference type="Proteomes" id="UP001597199">
    <property type="component" value="Unassembled WGS sequence"/>
</dbReference>
<protein>
    <submittedName>
        <fullName evidence="3">Universal stress protein</fullName>
    </submittedName>
</protein>
<feature type="domain" description="UspA" evidence="2">
    <location>
        <begin position="1"/>
        <end position="143"/>
    </location>
</feature>
<evidence type="ECO:0000259" key="2">
    <source>
        <dbReference type="Pfam" id="PF00582"/>
    </source>
</evidence>
<sequence>MTERILVAYDGSPAAGKAVATAQAIAAQEDVVIDLLYVIDTRSYHVGLYQQPDVDGTILYNAETRAELELDEQAKKLQAQGLTVAYHLRFGNPRTVIALDFPQEYHSSLIILGRATKHAATRMFMGSVASFVTENAPCDVLIVTASEAPVDPR</sequence>
<keyword evidence="4" id="KW-1185">Reference proteome</keyword>
<evidence type="ECO:0000256" key="1">
    <source>
        <dbReference type="ARBA" id="ARBA00008791"/>
    </source>
</evidence>
<dbReference type="PANTHER" id="PTHR46268:SF6">
    <property type="entry name" value="UNIVERSAL STRESS PROTEIN UP12"/>
    <property type="match status" value="1"/>
</dbReference>
<evidence type="ECO:0000313" key="4">
    <source>
        <dbReference type="Proteomes" id="UP001597199"/>
    </source>
</evidence>
<accession>A0ABW4BDA3</accession>
<evidence type="ECO:0000313" key="3">
    <source>
        <dbReference type="EMBL" id="MFD1398216.1"/>
    </source>
</evidence>